<keyword evidence="2" id="KW-1185">Reference proteome</keyword>
<sequence length="99" mass="11403">MSNILDVWKPYSSHFFPVVVDVSIWSTCLQSYEPCLRLHCLINEVTSCQGNGARGNTRYLYRENEHQKSTGPSVVDLNQRLKSCPKNYRKNMSAWYNGA</sequence>
<name>A0A9X0DN42_9HELO</name>
<gene>
    <name evidence="1" type="ORF">OCU04_002989</name>
</gene>
<dbReference type="EMBL" id="JAPEIS010000002">
    <property type="protein sequence ID" value="KAJ8069334.1"/>
    <property type="molecule type" value="Genomic_DNA"/>
</dbReference>
<dbReference type="AlphaFoldDB" id="A0A9X0DN42"/>
<comment type="caution">
    <text evidence="1">The sequence shown here is derived from an EMBL/GenBank/DDBJ whole genome shotgun (WGS) entry which is preliminary data.</text>
</comment>
<reference evidence="1" key="1">
    <citation type="submission" date="2022-11" db="EMBL/GenBank/DDBJ databases">
        <title>Genome Resource of Sclerotinia nivalis Strain SnTB1, a Plant Pathogen Isolated from American Ginseng.</title>
        <authorList>
            <person name="Fan S."/>
        </authorList>
    </citation>
    <scope>NUCLEOTIDE SEQUENCE</scope>
    <source>
        <strain evidence="1">SnTB1</strain>
    </source>
</reference>
<dbReference type="Proteomes" id="UP001152300">
    <property type="component" value="Unassembled WGS sequence"/>
</dbReference>
<organism evidence="1 2">
    <name type="scientific">Sclerotinia nivalis</name>
    <dbReference type="NCBI Taxonomy" id="352851"/>
    <lineage>
        <taxon>Eukaryota</taxon>
        <taxon>Fungi</taxon>
        <taxon>Dikarya</taxon>
        <taxon>Ascomycota</taxon>
        <taxon>Pezizomycotina</taxon>
        <taxon>Leotiomycetes</taxon>
        <taxon>Helotiales</taxon>
        <taxon>Sclerotiniaceae</taxon>
        <taxon>Sclerotinia</taxon>
    </lineage>
</organism>
<proteinExistence type="predicted"/>
<accession>A0A9X0DN42</accession>
<evidence type="ECO:0000313" key="1">
    <source>
        <dbReference type="EMBL" id="KAJ8069334.1"/>
    </source>
</evidence>
<evidence type="ECO:0000313" key="2">
    <source>
        <dbReference type="Proteomes" id="UP001152300"/>
    </source>
</evidence>
<protein>
    <submittedName>
        <fullName evidence="1">Uncharacterized protein</fullName>
    </submittedName>
</protein>